<evidence type="ECO:0000256" key="1">
    <source>
        <dbReference type="ARBA" id="ARBA00001947"/>
    </source>
</evidence>
<keyword evidence="5" id="KW-0645">Protease</keyword>
<proteinExistence type="inferred from homology"/>
<dbReference type="GO" id="GO:0018189">
    <property type="term" value="P:pyrroloquinoline quinone biosynthetic process"/>
    <property type="evidence" value="ECO:0007669"/>
    <property type="project" value="UniProtKB-UniPathway"/>
</dbReference>
<evidence type="ECO:0000256" key="10">
    <source>
        <dbReference type="ARBA" id="ARBA00023049"/>
    </source>
</evidence>
<evidence type="ECO:0000259" key="15">
    <source>
        <dbReference type="Pfam" id="PF05193"/>
    </source>
</evidence>
<dbReference type="Proteomes" id="UP000292639">
    <property type="component" value="Unassembled WGS sequence"/>
</dbReference>
<dbReference type="PANTHER" id="PTHR43690">
    <property type="entry name" value="NARDILYSIN"/>
    <property type="match status" value="1"/>
</dbReference>
<dbReference type="AlphaFoldDB" id="A0A4Q9RFF9"/>
<feature type="domain" description="Peptidase M16 C-terminal" evidence="15">
    <location>
        <begin position="184"/>
        <end position="338"/>
    </location>
</feature>
<comment type="cofactor">
    <cofactor evidence="1">
        <name>Zn(2+)</name>
        <dbReference type="ChEBI" id="CHEBI:29105"/>
    </cofactor>
</comment>
<evidence type="ECO:0000256" key="5">
    <source>
        <dbReference type="ARBA" id="ARBA00022670"/>
    </source>
</evidence>
<dbReference type="GO" id="GO:0008270">
    <property type="term" value="F:zinc ion binding"/>
    <property type="evidence" value="ECO:0007669"/>
    <property type="project" value="InterPro"/>
</dbReference>
<feature type="domain" description="Coenzyme PQQ synthesis protein F C-terminal lobe" evidence="16">
    <location>
        <begin position="479"/>
        <end position="603"/>
    </location>
</feature>
<protein>
    <recommendedName>
        <fullName evidence="4">Coenzyme PQQ synthesis protein F</fullName>
    </recommendedName>
    <alternativeName>
        <fullName evidence="12">Pyrroloquinoline quinone biosynthesis protein F</fullName>
    </alternativeName>
</protein>
<gene>
    <name evidence="18" type="primary">pqqF</name>
    <name evidence="18" type="ORF">DNJ96_01180</name>
</gene>
<evidence type="ECO:0000259" key="14">
    <source>
        <dbReference type="Pfam" id="PF00675"/>
    </source>
</evidence>
<evidence type="ECO:0000256" key="7">
    <source>
        <dbReference type="ARBA" id="ARBA00022801"/>
    </source>
</evidence>
<dbReference type="GO" id="GO:0006508">
    <property type="term" value="P:proteolysis"/>
    <property type="evidence" value="ECO:0007669"/>
    <property type="project" value="UniProtKB-KW"/>
</dbReference>
<name>A0A4Q9RFF9_9GAMM</name>
<dbReference type="UniPathway" id="UPA00539"/>
<evidence type="ECO:0000256" key="8">
    <source>
        <dbReference type="ARBA" id="ARBA00022833"/>
    </source>
</evidence>
<evidence type="ECO:0000256" key="9">
    <source>
        <dbReference type="ARBA" id="ARBA00022905"/>
    </source>
</evidence>
<evidence type="ECO:0000256" key="13">
    <source>
        <dbReference type="RuleBase" id="RU004447"/>
    </source>
</evidence>
<dbReference type="InterPro" id="IPR050626">
    <property type="entry name" value="Peptidase_M16"/>
</dbReference>
<dbReference type="GO" id="GO:0005737">
    <property type="term" value="C:cytoplasm"/>
    <property type="evidence" value="ECO:0007669"/>
    <property type="project" value="UniProtKB-ARBA"/>
</dbReference>
<feature type="domain" description="Coenzyme PQQ synthesis protein F-like C-terminal lobe" evidence="17">
    <location>
        <begin position="669"/>
        <end position="768"/>
    </location>
</feature>
<reference evidence="18 19" key="1">
    <citation type="submission" date="2018-06" db="EMBL/GenBank/DDBJ databases">
        <title>Three novel Pseudomonas species isolated from symptomatic oak.</title>
        <authorList>
            <person name="Bueno-Gonzalez V."/>
            <person name="Brady C."/>
        </authorList>
    </citation>
    <scope>NUCLEOTIDE SEQUENCE [LARGE SCALE GENOMIC DNA]</scope>
    <source>
        <strain evidence="18 19">P17C</strain>
    </source>
</reference>
<evidence type="ECO:0000313" key="19">
    <source>
        <dbReference type="Proteomes" id="UP000292639"/>
    </source>
</evidence>
<evidence type="ECO:0000313" key="18">
    <source>
        <dbReference type="EMBL" id="TBU99937.1"/>
    </source>
</evidence>
<dbReference type="Pfam" id="PF00675">
    <property type="entry name" value="Peptidase_M16"/>
    <property type="match status" value="1"/>
</dbReference>
<dbReference type="PROSITE" id="PS00143">
    <property type="entry name" value="INSULINASE"/>
    <property type="match status" value="1"/>
</dbReference>
<dbReference type="InterPro" id="IPR007863">
    <property type="entry name" value="Peptidase_M16_C"/>
</dbReference>
<dbReference type="InterPro" id="IPR054734">
    <property type="entry name" value="PqqF-like_C_4"/>
</dbReference>
<evidence type="ECO:0000256" key="4">
    <source>
        <dbReference type="ARBA" id="ARBA00015088"/>
    </source>
</evidence>
<evidence type="ECO:0000256" key="11">
    <source>
        <dbReference type="ARBA" id="ARBA00024932"/>
    </source>
</evidence>
<sequence length="814" mass="89903">MRSAVMTCAASRSPVDAALDCGLRVRFLEVPDSARGAALVRVHGGSHDAPVAYPGLAHFLEHLLFLGSAGYPVEDGLMACVQRCGGQLNASTRERHTDYFFQVPQQRLEDGLVRLADMLAAPLLDIEAQRREREVLHAEYLARSQDAETLCDAALGVLVTGHPLAGFHAGKRDTLPVDEAEFQQALAEYHRSFYHKGTMELLLAGPFPRREFERYARLFAARLGGGGAGERRVAPLRVGRRRALRLQLERPQAFLHLAFYLHGLAADAPLALDLLGTRIASRARDGLHERLLREGLCLDLRLRCPYWHAGQALVVIEAALGKRGQADPARIEALLSSWLAFNAGQGLAVQSWRDHGHIRRNALRNMTPLERLRHWVEPHAWSEQCTYETLQRAWRGLMTSMANRRPLHLLTDCRSAPRLAGEGFELRLCEEADVAPCRERWQWREPLPNPWLRMPAPIAEVSMPAALQRVELAQRDGLGSLHIRWRFVAGGPACVHWQYLDAVLRARAWAAKEAGVQWRLENFGSAWCLTLRGVADSMVGVAKEVAAALHEPPEPEGLYSPTDERMLLGRLLERLPAVLDEGAPHSGLGFPALWQAARWDALAVGVPSALGSALLALPGGPASERFSPGTVAESGVRWFDARLPASETALLLFCPLPSRLPAVEAAWRLLARLLEGAFFRRMRSELQLGYGVFAGFRQFGERGGIVFGVQSPVADAERILGHIDAFLQTFDASLERMVRAGLQEQAQAVARQLDNPYSSVSERADLLWQACLAGCDLDHPARVAQALPALEPGALRDSLRQLRAGGWRVLVNAR</sequence>
<dbReference type="SUPFAM" id="SSF63411">
    <property type="entry name" value="LuxS/MPP-like metallohydrolase"/>
    <property type="match status" value="2"/>
</dbReference>
<evidence type="ECO:0000256" key="6">
    <source>
        <dbReference type="ARBA" id="ARBA00022723"/>
    </source>
</evidence>
<dbReference type="InterPro" id="IPR001431">
    <property type="entry name" value="Pept_M16_Zn_BS"/>
</dbReference>
<feature type="domain" description="Peptidase M16 N-terminal" evidence="14">
    <location>
        <begin position="37"/>
        <end position="147"/>
    </location>
</feature>
<dbReference type="InterPro" id="IPR054733">
    <property type="entry name" value="PqqF_C_3"/>
</dbReference>
<dbReference type="PANTHER" id="PTHR43690:SF18">
    <property type="entry name" value="INSULIN-DEGRADING ENZYME-RELATED"/>
    <property type="match status" value="1"/>
</dbReference>
<keyword evidence="8" id="KW-0862">Zinc</keyword>
<comment type="function">
    <text evidence="11">Required for coenzyme pyrroloquinoline quinone (PQQ) biosynthesis. It is thought that this protein is a protease that cleaves peptides bond in a small peptide (gene pqqA), providing the glutamate and tyrosine residues which are necessary for the synthesis of PQQ.</text>
</comment>
<keyword evidence="7" id="KW-0378">Hydrolase</keyword>
<dbReference type="InterPro" id="IPR011249">
    <property type="entry name" value="Metalloenz_LuxS/M16"/>
</dbReference>
<dbReference type="Gene3D" id="3.30.830.10">
    <property type="entry name" value="Metalloenzyme, LuxS/M16 peptidase-like"/>
    <property type="match status" value="2"/>
</dbReference>
<comment type="similarity">
    <text evidence="3 13">Belongs to the peptidase M16 family.</text>
</comment>
<dbReference type="NCBIfam" id="TIGR02110">
    <property type="entry name" value="PQQ_syn_pqqF"/>
    <property type="match status" value="1"/>
</dbReference>
<evidence type="ECO:0000256" key="12">
    <source>
        <dbReference type="ARBA" id="ARBA00030977"/>
    </source>
</evidence>
<organism evidence="18 19">
    <name type="scientific">Stutzerimonas kirkiae</name>
    <dbReference type="NCBI Taxonomy" id="2211392"/>
    <lineage>
        <taxon>Bacteria</taxon>
        <taxon>Pseudomonadati</taxon>
        <taxon>Pseudomonadota</taxon>
        <taxon>Gammaproteobacteria</taxon>
        <taxon>Pseudomonadales</taxon>
        <taxon>Pseudomonadaceae</taxon>
        <taxon>Stutzerimonas</taxon>
    </lineage>
</organism>
<accession>A0A4Q9RFF9</accession>
<dbReference type="Pfam" id="PF22455">
    <property type="entry name" value="PqqF_C_3"/>
    <property type="match status" value="1"/>
</dbReference>
<comment type="pathway">
    <text evidence="2">Cofactor biosynthesis; pyrroloquinoline quinone biosynthesis.</text>
</comment>
<dbReference type="GO" id="GO:0004222">
    <property type="term" value="F:metalloendopeptidase activity"/>
    <property type="evidence" value="ECO:0007669"/>
    <property type="project" value="InterPro"/>
</dbReference>
<evidence type="ECO:0000256" key="2">
    <source>
        <dbReference type="ARBA" id="ARBA00004886"/>
    </source>
</evidence>
<dbReference type="InterPro" id="IPR011844">
    <property type="entry name" value="PQQ_synth_PqqF"/>
</dbReference>
<dbReference type="Pfam" id="PF05193">
    <property type="entry name" value="Peptidase_M16_C"/>
    <property type="match status" value="1"/>
</dbReference>
<dbReference type="InterPro" id="IPR011765">
    <property type="entry name" value="Pept_M16_N"/>
</dbReference>
<dbReference type="EMBL" id="QJUP01000001">
    <property type="protein sequence ID" value="TBU99937.1"/>
    <property type="molecule type" value="Genomic_DNA"/>
</dbReference>
<keyword evidence="10" id="KW-0482">Metalloprotease</keyword>
<keyword evidence="6" id="KW-0479">Metal-binding</keyword>
<keyword evidence="9" id="KW-0884">PQQ biosynthesis</keyword>
<evidence type="ECO:0000256" key="3">
    <source>
        <dbReference type="ARBA" id="ARBA00007261"/>
    </source>
</evidence>
<comment type="caution">
    <text evidence="18">The sequence shown here is derived from an EMBL/GenBank/DDBJ whole genome shotgun (WGS) entry which is preliminary data.</text>
</comment>
<evidence type="ECO:0000259" key="17">
    <source>
        <dbReference type="Pfam" id="PF22456"/>
    </source>
</evidence>
<evidence type="ECO:0000259" key="16">
    <source>
        <dbReference type="Pfam" id="PF22455"/>
    </source>
</evidence>
<dbReference type="Pfam" id="PF22456">
    <property type="entry name" value="PqqF-like_C_4"/>
    <property type="match status" value="1"/>
</dbReference>
<keyword evidence="19" id="KW-1185">Reference proteome</keyword>